<accession>A0ACC2XJ57</accession>
<protein>
    <submittedName>
        <fullName evidence="1">Uncharacterized protein</fullName>
    </submittedName>
</protein>
<evidence type="ECO:0000313" key="1">
    <source>
        <dbReference type="EMBL" id="KAJ9123071.1"/>
    </source>
</evidence>
<dbReference type="Proteomes" id="UP001243375">
    <property type="component" value="Unassembled WGS sequence"/>
</dbReference>
<dbReference type="EMBL" id="JASBWU010000003">
    <property type="protein sequence ID" value="KAJ9123071.1"/>
    <property type="molecule type" value="Genomic_DNA"/>
</dbReference>
<organism evidence="1 2">
    <name type="scientific">Naganishia vaughanmartiniae</name>
    <dbReference type="NCBI Taxonomy" id="1424756"/>
    <lineage>
        <taxon>Eukaryota</taxon>
        <taxon>Fungi</taxon>
        <taxon>Dikarya</taxon>
        <taxon>Basidiomycota</taxon>
        <taxon>Agaricomycotina</taxon>
        <taxon>Tremellomycetes</taxon>
        <taxon>Filobasidiales</taxon>
        <taxon>Filobasidiaceae</taxon>
        <taxon>Naganishia</taxon>
    </lineage>
</organism>
<proteinExistence type="predicted"/>
<comment type="caution">
    <text evidence="1">The sequence shown here is derived from an EMBL/GenBank/DDBJ whole genome shotgun (WGS) entry which is preliminary data.</text>
</comment>
<name>A0ACC2XJ57_9TREE</name>
<gene>
    <name evidence="1" type="ORF">QFC22_001260</name>
</gene>
<keyword evidence="2" id="KW-1185">Reference proteome</keyword>
<sequence>MQAVIYESPNVVKVVQKEIPHAGPGEAVVKVTTSGLCGSDLHIYRGHTPGIKQTGFTLGHEFCGTIHQLGPTLPGQAWSFKQNDRVVSPFTTSCGECFFCERDYTGRCVRGSVYGCEKLEGAQAEYVKVPLANTTLYKAPDELQDNHLILMADILPTGYSVAQKAWDLLSEKERKIGGLSALVIGCGPVGLCAIMAAKEKFETVYAIDPVAERRAMAERYGAKSLDPTSQDLKTTLKSLTNNRGPDVVLEVVGHPEALYTALELVRVTGVVSSCGVHIAPMELVGNDLYANGVKMCFGRCHVRGVFGESLGLLKRVTEATPQLIEEFVQKRIRIEDAVEVGSI</sequence>
<reference evidence="1" key="1">
    <citation type="submission" date="2023-04" db="EMBL/GenBank/DDBJ databases">
        <title>Draft Genome sequencing of Naganishia species isolated from polar environments using Oxford Nanopore Technology.</title>
        <authorList>
            <person name="Leo P."/>
            <person name="Venkateswaran K."/>
        </authorList>
    </citation>
    <scope>NUCLEOTIDE SEQUENCE</scope>
    <source>
        <strain evidence="1">MNA-CCFEE 5425</strain>
    </source>
</reference>
<evidence type="ECO:0000313" key="2">
    <source>
        <dbReference type="Proteomes" id="UP001243375"/>
    </source>
</evidence>